<dbReference type="Proteomes" id="UP000308600">
    <property type="component" value="Unassembled WGS sequence"/>
</dbReference>
<protein>
    <submittedName>
        <fullName evidence="1">Uncharacterized protein</fullName>
    </submittedName>
</protein>
<sequence>MVQSTTPPLAMEPVRLLPKEIWAQVVDTYPVTQFRSLMLVNRMFYEIVYRKLWENLTLCSMDIARQEKVKEILKKPELGSRVTHVSIQHYPLGKHTNYSEGRCRETYSRPEAFALFNWDKPGQSVRRILLTPRKTVETAIKVVPRLPNVRSLTINLLPVSLVRHANLHHSLWSTFTSNKIVQLTIKIHIPQIETIASFIESAPSVLGHLVELVICLTGTEISSEVLQRSLHAIINPARQTIQSVIVSSTNQLDPEAIIQGIGQIQNLTRLQLNLSALMIHKLEDADLLTRFLKQHKSTLKHLSFKSLPYESLERRWFAPGLSPVYCPPLKSISLRIERVANDQNSFSFPVPHLASFSGSLTTLLLDLGSHFLSFEDTRKLVKSLYRVPGGALLRELKIAIQPLKAEFFDVFADDLENLEVLDLTYALSPEGPDDVEGRVALFREISQRNYVSSKLRHLNVWVSTRNQVTLDWEKELDMELMKRLRRCMPMIYEFGRLDWSHVEKDIPLYVSTGWFLGF</sequence>
<proteinExistence type="predicted"/>
<evidence type="ECO:0000313" key="2">
    <source>
        <dbReference type="Proteomes" id="UP000308600"/>
    </source>
</evidence>
<accession>A0ACD3A7F9</accession>
<gene>
    <name evidence="1" type="ORF">BDN72DRAFT_964964</name>
</gene>
<organism evidence="1 2">
    <name type="scientific">Pluteus cervinus</name>
    <dbReference type="NCBI Taxonomy" id="181527"/>
    <lineage>
        <taxon>Eukaryota</taxon>
        <taxon>Fungi</taxon>
        <taxon>Dikarya</taxon>
        <taxon>Basidiomycota</taxon>
        <taxon>Agaricomycotina</taxon>
        <taxon>Agaricomycetes</taxon>
        <taxon>Agaricomycetidae</taxon>
        <taxon>Agaricales</taxon>
        <taxon>Pluteineae</taxon>
        <taxon>Pluteaceae</taxon>
        <taxon>Pluteus</taxon>
    </lineage>
</organism>
<name>A0ACD3A7F9_9AGAR</name>
<reference evidence="1 2" key="1">
    <citation type="journal article" date="2019" name="Nat. Ecol. Evol.">
        <title>Megaphylogeny resolves global patterns of mushroom evolution.</title>
        <authorList>
            <person name="Varga T."/>
            <person name="Krizsan K."/>
            <person name="Foldi C."/>
            <person name="Dima B."/>
            <person name="Sanchez-Garcia M."/>
            <person name="Sanchez-Ramirez S."/>
            <person name="Szollosi G.J."/>
            <person name="Szarkandi J.G."/>
            <person name="Papp V."/>
            <person name="Albert L."/>
            <person name="Andreopoulos W."/>
            <person name="Angelini C."/>
            <person name="Antonin V."/>
            <person name="Barry K.W."/>
            <person name="Bougher N.L."/>
            <person name="Buchanan P."/>
            <person name="Buyck B."/>
            <person name="Bense V."/>
            <person name="Catcheside P."/>
            <person name="Chovatia M."/>
            <person name="Cooper J."/>
            <person name="Damon W."/>
            <person name="Desjardin D."/>
            <person name="Finy P."/>
            <person name="Geml J."/>
            <person name="Haridas S."/>
            <person name="Hughes K."/>
            <person name="Justo A."/>
            <person name="Karasinski D."/>
            <person name="Kautmanova I."/>
            <person name="Kiss B."/>
            <person name="Kocsube S."/>
            <person name="Kotiranta H."/>
            <person name="LaButti K.M."/>
            <person name="Lechner B.E."/>
            <person name="Liimatainen K."/>
            <person name="Lipzen A."/>
            <person name="Lukacs Z."/>
            <person name="Mihaltcheva S."/>
            <person name="Morgado L.N."/>
            <person name="Niskanen T."/>
            <person name="Noordeloos M.E."/>
            <person name="Ohm R.A."/>
            <person name="Ortiz-Santana B."/>
            <person name="Ovrebo C."/>
            <person name="Racz N."/>
            <person name="Riley R."/>
            <person name="Savchenko A."/>
            <person name="Shiryaev A."/>
            <person name="Soop K."/>
            <person name="Spirin V."/>
            <person name="Szebenyi C."/>
            <person name="Tomsovsky M."/>
            <person name="Tulloss R.E."/>
            <person name="Uehling J."/>
            <person name="Grigoriev I.V."/>
            <person name="Vagvolgyi C."/>
            <person name="Papp T."/>
            <person name="Martin F.M."/>
            <person name="Miettinen O."/>
            <person name="Hibbett D.S."/>
            <person name="Nagy L.G."/>
        </authorList>
    </citation>
    <scope>NUCLEOTIDE SEQUENCE [LARGE SCALE GENOMIC DNA]</scope>
    <source>
        <strain evidence="1 2">NL-1719</strain>
    </source>
</reference>
<keyword evidence="2" id="KW-1185">Reference proteome</keyword>
<evidence type="ECO:0000313" key="1">
    <source>
        <dbReference type="EMBL" id="TFK61808.1"/>
    </source>
</evidence>
<dbReference type="EMBL" id="ML208627">
    <property type="protein sequence ID" value="TFK61808.1"/>
    <property type="molecule type" value="Genomic_DNA"/>
</dbReference>